<dbReference type="AlphaFoldDB" id="A0A381QA37"/>
<dbReference type="InterPro" id="IPR000834">
    <property type="entry name" value="Peptidase_M14"/>
</dbReference>
<organism evidence="2">
    <name type="scientific">marine metagenome</name>
    <dbReference type="NCBI Taxonomy" id="408172"/>
    <lineage>
        <taxon>unclassified sequences</taxon>
        <taxon>metagenomes</taxon>
        <taxon>ecological metagenomes</taxon>
    </lineage>
</organism>
<dbReference type="Gene3D" id="3.40.630.10">
    <property type="entry name" value="Zn peptidases"/>
    <property type="match status" value="1"/>
</dbReference>
<dbReference type="SUPFAM" id="SSF53187">
    <property type="entry name" value="Zn-dependent exopeptidases"/>
    <property type="match status" value="1"/>
</dbReference>
<gene>
    <name evidence="2" type="ORF">METZ01_LOCUS29045</name>
</gene>
<feature type="domain" description="Peptidase M14" evidence="1">
    <location>
        <begin position="4"/>
        <end position="262"/>
    </location>
</feature>
<proteinExistence type="predicted"/>
<accession>A0A381QA37</accession>
<reference evidence="2" key="1">
    <citation type="submission" date="2018-05" db="EMBL/GenBank/DDBJ databases">
        <authorList>
            <person name="Lanie J.A."/>
            <person name="Ng W.-L."/>
            <person name="Kazmierczak K.M."/>
            <person name="Andrzejewski T.M."/>
            <person name="Davidsen T.M."/>
            <person name="Wayne K.J."/>
            <person name="Tettelin H."/>
            <person name="Glass J.I."/>
            <person name="Rusch D."/>
            <person name="Podicherti R."/>
            <person name="Tsui H.-C.T."/>
            <person name="Winkler M.E."/>
        </authorList>
    </citation>
    <scope>NUCLEOTIDE SEQUENCE</scope>
</reference>
<dbReference type="Pfam" id="PF00246">
    <property type="entry name" value="Peptidase_M14"/>
    <property type="match status" value="1"/>
</dbReference>
<dbReference type="PROSITE" id="PS52035">
    <property type="entry name" value="PEPTIDASE_M14"/>
    <property type="match status" value="1"/>
</dbReference>
<evidence type="ECO:0000259" key="1">
    <source>
        <dbReference type="PROSITE" id="PS52035"/>
    </source>
</evidence>
<protein>
    <recommendedName>
        <fullName evidence="1">Peptidase M14 domain-containing protein</fullName>
    </recommendedName>
</protein>
<sequence>MELKFDKYNEFRIKSLFGRYITNESILQLTEIPPYSEAGKSSNNLPIYYLKLGSGPIKILIWSQMHGNESTSTKALFDALSYFLHIDKKHLSDFTLHIIPILNPDGALLYTRENFNKIDLNRDASSLSQNESVVLRDLYDKIKPHYCFNLHDQRSIYSVADTNKPSVLSFLSPASDTNKSETNSRITSMKVISSINKELSSLIKGHMSRYKDDYNPNCVGDTFQSLNTPTLLFESGHFDNDYNRENTRKYMCFALITAITSITTNEYKKIDYSDYYKIPENTTYLSDIFLRNVLINTGIKEYRTNISIMYKEVLDISSNKIKLEPFIDKKGLLKNMFGHFEIDFTNNDGIFKNDDNLLNNLLKNIN</sequence>
<name>A0A381QA37_9ZZZZ</name>
<dbReference type="GO" id="GO:0008270">
    <property type="term" value="F:zinc ion binding"/>
    <property type="evidence" value="ECO:0007669"/>
    <property type="project" value="InterPro"/>
</dbReference>
<dbReference type="GO" id="GO:0006508">
    <property type="term" value="P:proteolysis"/>
    <property type="evidence" value="ECO:0007669"/>
    <property type="project" value="InterPro"/>
</dbReference>
<evidence type="ECO:0000313" key="2">
    <source>
        <dbReference type="EMBL" id="SUZ76191.1"/>
    </source>
</evidence>
<dbReference type="GO" id="GO:0004181">
    <property type="term" value="F:metallocarboxypeptidase activity"/>
    <property type="evidence" value="ECO:0007669"/>
    <property type="project" value="InterPro"/>
</dbReference>
<dbReference type="EMBL" id="UINC01001269">
    <property type="protein sequence ID" value="SUZ76191.1"/>
    <property type="molecule type" value="Genomic_DNA"/>
</dbReference>